<keyword evidence="1" id="KW-0723">Serine/threonine-protein kinase</keyword>
<sequence>MGKDGYIILTDFGLSKRIGENQLALTFCGTIDYLAPEIIKGEGGDFIIDWWALGILTYEFLYGNTPFNSNDDQQIYQGILINQIEFDKNIDVSLNARNFITKLLNKNKMERLGSQNGAIEIKNHVWFSDIDWDQLYNKQIQPTYIPDIQNQQFIDPEFENQK</sequence>
<dbReference type="Gene3D" id="3.30.200.20">
    <property type="entry name" value="Phosphorylase Kinase, domain 1"/>
    <property type="match status" value="1"/>
</dbReference>
<feature type="domain" description="AGC-kinase C-terminal" evidence="7">
    <location>
        <begin position="128"/>
        <end position="162"/>
    </location>
</feature>
<dbReference type="InParanoid" id="A0A0V0QA12"/>
<dbReference type="Proteomes" id="UP000054937">
    <property type="component" value="Unassembled WGS sequence"/>
</dbReference>
<organism evidence="8 9">
    <name type="scientific">Pseudocohnilembus persalinus</name>
    <name type="common">Ciliate</name>
    <dbReference type="NCBI Taxonomy" id="266149"/>
    <lineage>
        <taxon>Eukaryota</taxon>
        <taxon>Sar</taxon>
        <taxon>Alveolata</taxon>
        <taxon>Ciliophora</taxon>
        <taxon>Intramacronucleata</taxon>
        <taxon>Oligohymenophorea</taxon>
        <taxon>Scuticociliatia</taxon>
        <taxon>Philasterida</taxon>
        <taxon>Pseudocohnilembidae</taxon>
        <taxon>Pseudocohnilembus</taxon>
    </lineage>
</organism>
<keyword evidence="2" id="KW-0808">Transferase</keyword>
<evidence type="ECO:0000313" key="9">
    <source>
        <dbReference type="Proteomes" id="UP000054937"/>
    </source>
</evidence>
<reference evidence="8 9" key="1">
    <citation type="journal article" date="2015" name="Sci. Rep.">
        <title>Genome of the facultative scuticociliatosis pathogen Pseudocohnilembus persalinus provides insight into its virulence through horizontal gene transfer.</title>
        <authorList>
            <person name="Xiong J."/>
            <person name="Wang G."/>
            <person name="Cheng J."/>
            <person name="Tian M."/>
            <person name="Pan X."/>
            <person name="Warren A."/>
            <person name="Jiang C."/>
            <person name="Yuan D."/>
            <person name="Miao W."/>
        </authorList>
    </citation>
    <scope>NUCLEOTIDE SEQUENCE [LARGE SCALE GENOMIC DNA]</scope>
    <source>
        <strain evidence="8">36N120E</strain>
    </source>
</reference>
<dbReference type="OrthoDB" id="63267at2759"/>
<evidence type="ECO:0000259" key="7">
    <source>
        <dbReference type="PROSITE" id="PS51285"/>
    </source>
</evidence>
<dbReference type="OMA" id="WEDMANF"/>
<evidence type="ECO:0000256" key="2">
    <source>
        <dbReference type="ARBA" id="ARBA00022679"/>
    </source>
</evidence>
<keyword evidence="4 8" id="KW-0418">Kinase</keyword>
<dbReference type="PROSITE" id="PS51285">
    <property type="entry name" value="AGC_KINASE_CTER"/>
    <property type="match status" value="1"/>
</dbReference>
<dbReference type="PROSITE" id="PS50011">
    <property type="entry name" value="PROTEIN_KINASE_DOM"/>
    <property type="match status" value="1"/>
</dbReference>
<evidence type="ECO:0000256" key="5">
    <source>
        <dbReference type="ARBA" id="ARBA00022840"/>
    </source>
</evidence>
<keyword evidence="3" id="KW-0547">Nucleotide-binding</keyword>
<dbReference type="GO" id="GO:0005524">
    <property type="term" value="F:ATP binding"/>
    <property type="evidence" value="ECO:0007669"/>
    <property type="project" value="UniProtKB-KW"/>
</dbReference>
<proteinExistence type="predicted"/>
<dbReference type="InterPro" id="IPR011009">
    <property type="entry name" value="Kinase-like_dom_sf"/>
</dbReference>
<dbReference type="Gene3D" id="1.10.510.10">
    <property type="entry name" value="Transferase(Phosphotransferase) domain 1"/>
    <property type="match status" value="1"/>
</dbReference>
<evidence type="ECO:0000256" key="4">
    <source>
        <dbReference type="ARBA" id="ARBA00022777"/>
    </source>
</evidence>
<accession>A0A0V0QA12</accession>
<evidence type="ECO:0000259" key="6">
    <source>
        <dbReference type="PROSITE" id="PS50011"/>
    </source>
</evidence>
<comment type="caution">
    <text evidence="8">The sequence shown here is derived from an EMBL/GenBank/DDBJ whole genome shotgun (WGS) entry which is preliminary data.</text>
</comment>
<protein>
    <submittedName>
        <fullName evidence="8">Protein kinase-like domain</fullName>
    </submittedName>
</protein>
<feature type="domain" description="Protein kinase" evidence="6">
    <location>
        <begin position="1"/>
        <end position="127"/>
    </location>
</feature>
<evidence type="ECO:0000256" key="1">
    <source>
        <dbReference type="ARBA" id="ARBA00022527"/>
    </source>
</evidence>
<dbReference type="EMBL" id="LDAU01000225">
    <property type="protein sequence ID" value="KRW98900.1"/>
    <property type="molecule type" value="Genomic_DNA"/>
</dbReference>
<keyword evidence="5" id="KW-0067">ATP-binding</keyword>
<dbReference type="InterPro" id="IPR000961">
    <property type="entry name" value="AGC-kinase_C"/>
</dbReference>
<keyword evidence="9" id="KW-1185">Reference proteome</keyword>
<dbReference type="GO" id="GO:0004674">
    <property type="term" value="F:protein serine/threonine kinase activity"/>
    <property type="evidence" value="ECO:0007669"/>
    <property type="project" value="UniProtKB-KW"/>
</dbReference>
<dbReference type="SUPFAM" id="SSF56112">
    <property type="entry name" value="Protein kinase-like (PK-like)"/>
    <property type="match status" value="1"/>
</dbReference>
<evidence type="ECO:0000256" key="3">
    <source>
        <dbReference type="ARBA" id="ARBA00022741"/>
    </source>
</evidence>
<gene>
    <name evidence="8" type="ORF">PPERSA_09425</name>
</gene>
<evidence type="ECO:0000313" key="8">
    <source>
        <dbReference type="EMBL" id="KRW98900.1"/>
    </source>
</evidence>
<dbReference type="SMART" id="SM00220">
    <property type="entry name" value="S_TKc"/>
    <property type="match status" value="1"/>
</dbReference>
<dbReference type="Pfam" id="PF00069">
    <property type="entry name" value="Pkinase"/>
    <property type="match status" value="1"/>
</dbReference>
<dbReference type="PANTHER" id="PTHR24353">
    <property type="entry name" value="CYCLIC NUCLEOTIDE-DEPENDENT PROTEIN KINASE"/>
    <property type="match status" value="1"/>
</dbReference>
<dbReference type="InterPro" id="IPR000719">
    <property type="entry name" value="Prot_kinase_dom"/>
</dbReference>
<dbReference type="AlphaFoldDB" id="A0A0V0QA12"/>
<name>A0A0V0QA12_PSEPJ</name>